<proteinExistence type="predicted"/>
<dbReference type="InterPro" id="IPR027417">
    <property type="entry name" value="P-loop_NTPase"/>
</dbReference>
<evidence type="ECO:0000313" key="2">
    <source>
        <dbReference type="EMBL" id="CAA9345043.1"/>
    </source>
</evidence>
<dbReference type="Pfam" id="PF07728">
    <property type="entry name" value="AAA_5"/>
    <property type="match status" value="1"/>
</dbReference>
<evidence type="ECO:0000259" key="1">
    <source>
        <dbReference type="Pfam" id="PF07728"/>
    </source>
</evidence>
<dbReference type="EMBL" id="CADCTR010002303">
    <property type="protein sequence ID" value="CAA9345043.1"/>
    <property type="molecule type" value="Genomic_DNA"/>
</dbReference>
<accession>A0A6J4LYN5</accession>
<dbReference type="InterPro" id="IPR050764">
    <property type="entry name" value="CbbQ/NirQ/NorQ/GpvN"/>
</dbReference>
<organism evidence="2">
    <name type="scientific">uncultured Chloroflexia bacterium</name>
    <dbReference type="NCBI Taxonomy" id="1672391"/>
    <lineage>
        <taxon>Bacteria</taxon>
        <taxon>Bacillati</taxon>
        <taxon>Chloroflexota</taxon>
        <taxon>Chloroflexia</taxon>
        <taxon>environmental samples</taxon>
    </lineage>
</organism>
<protein>
    <submittedName>
        <fullName evidence="2">Carbon monoxide oxidation accessory protein CoxD</fullName>
    </submittedName>
</protein>
<dbReference type="AlphaFoldDB" id="A0A6J4LYN5"/>
<sequence>MDREHSQPTLPTITKRPGVTYNSIDELQAALAEQAYVADRPLATALYLALRMRKPLLLEGEAGVGKTEIAKVLQILLGTRLVRLQCYEGLDISTAVYEWNYPRQLLYLRAAELEGASKDQVFENIFGPDFLLRRPLLQALDTTDGVPPVLLVDELDRADDEFEAYLLELLSDFQITIPELGTIRAQQPPVVILTSNRTREIHDALKRRCLYHWIEYPSYSKELAIVRAKVPQASHDLSDQIVAFVQELRTLDLYKYPGIAETLDWAQALWTLDREALDPAIVDDTLGAILKYQDDLKEVRRHGVGKLIDGARARQHGTNAST</sequence>
<reference evidence="2" key="1">
    <citation type="submission" date="2020-02" db="EMBL/GenBank/DDBJ databases">
        <authorList>
            <person name="Meier V. D."/>
        </authorList>
    </citation>
    <scope>NUCLEOTIDE SEQUENCE</scope>
    <source>
        <strain evidence="2">AVDCRST_MAG93</strain>
    </source>
</reference>
<dbReference type="PANTHER" id="PTHR42759">
    <property type="entry name" value="MOXR FAMILY PROTEIN"/>
    <property type="match status" value="1"/>
</dbReference>
<dbReference type="CDD" id="cd00009">
    <property type="entry name" value="AAA"/>
    <property type="match status" value="1"/>
</dbReference>
<dbReference type="SUPFAM" id="SSF52540">
    <property type="entry name" value="P-loop containing nucleoside triphosphate hydrolases"/>
    <property type="match status" value="1"/>
</dbReference>
<dbReference type="Gene3D" id="3.40.50.300">
    <property type="entry name" value="P-loop containing nucleotide triphosphate hydrolases"/>
    <property type="match status" value="1"/>
</dbReference>
<feature type="domain" description="ATPase dynein-related AAA" evidence="1">
    <location>
        <begin position="55"/>
        <end position="209"/>
    </location>
</feature>
<dbReference type="GO" id="GO:0016887">
    <property type="term" value="F:ATP hydrolysis activity"/>
    <property type="evidence" value="ECO:0007669"/>
    <property type="project" value="InterPro"/>
</dbReference>
<dbReference type="PANTHER" id="PTHR42759:SF1">
    <property type="entry name" value="MAGNESIUM-CHELATASE SUBUNIT CHLD"/>
    <property type="match status" value="1"/>
</dbReference>
<gene>
    <name evidence="2" type="ORF">AVDCRST_MAG93-6844</name>
</gene>
<dbReference type="InterPro" id="IPR011704">
    <property type="entry name" value="ATPase_dyneun-rel_AAA"/>
</dbReference>
<name>A0A6J4LYN5_9CHLR</name>
<dbReference type="GO" id="GO:0005524">
    <property type="term" value="F:ATP binding"/>
    <property type="evidence" value="ECO:0007669"/>
    <property type="project" value="InterPro"/>
</dbReference>